<accession>A0ABW8DBP0</accession>
<name>A0ABW8DBP0_9GAMM</name>
<proteinExistence type="predicted"/>
<evidence type="ECO:0000313" key="1">
    <source>
        <dbReference type="EMBL" id="MFJ1270147.1"/>
    </source>
</evidence>
<dbReference type="EMBL" id="JBGORX010000013">
    <property type="protein sequence ID" value="MFJ1270147.1"/>
    <property type="molecule type" value="Genomic_DNA"/>
</dbReference>
<organism evidence="1 2">
    <name type="scientific">Legionella lytica</name>
    <dbReference type="NCBI Taxonomy" id="96232"/>
    <lineage>
        <taxon>Bacteria</taxon>
        <taxon>Pseudomonadati</taxon>
        <taxon>Pseudomonadota</taxon>
        <taxon>Gammaproteobacteria</taxon>
        <taxon>Legionellales</taxon>
        <taxon>Legionellaceae</taxon>
        <taxon>Legionella</taxon>
    </lineage>
</organism>
<reference evidence="1 2" key="1">
    <citation type="submission" date="2024-08" db="EMBL/GenBank/DDBJ databases">
        <title>Draft Genome Sequence of Legionella lytica strain DSB2004, Isolated From a Fire Sprinkler System.</title>
        <authorList>
            <person name="Everhart A.D."/>
            <person name="Kidane D.T."/>
            <person name="Farone A.L."/>
            <person name="Farone M.B."/>
        </authorList>
    </citation>
    <scope>NUCLEOTIDE SEQUENCE [LARGE SCALE GENOMIC DNA]</scope>
    <source>
        <strain evidence="1 2">DSB2004</strain>
    </source>
</reference>
<protein>
    <recommendedName>
        <fullName evidence="3">Mannitol repressor</fullName>
    </recommendedName>
</protein>
<comment type="caution">
    <text evidence="1">The sequence shown here is derived from an EMBL/GenBank/DDBJ whole genome shotgun (WGS) entry which is preliminary data.</text>
</comment>
<gene>
    <name evidence="1" type="ORF">ACD661_16435</name>
</gene>
<sequence>MDIKKYILEIIKDEQTKSSYLQDCNIAGLSDDQKIYLIAKMLRELDEREADVKKFADNFDKIFGAKNPIRESILLCHMAIEHFMDEYLNILLPNQLKIADKPRFTFDQKLYLCVASEPGLGFFYKEIKTINKIRNKFAHNSMYKIFNNDLQIFVKNEWLIYVDPDLQSLNETKPIIVQSCRALCSIIHGIISEKLREKCDVKFPSYKQFI</sequence>
<dbReference type="Proteomes" id="UP001615550">
    <property type="component" value="Unassembled WGS sequence"/>
</dbReference>
<dbReference type="RefSeq" id="WP_400188933.1">
    <property type="nucleotide sequence ID" value="NZ_JBGORX010000013.1"/>
</dbReference>
<evidence type="ECO:0000313" key="2">
    <source>
        <dbReference type="Proteomes" id="UP001615550"/>
    </source>
</evidence>
<keyword evidence="2" id="KW-1185">Reference proteome</keyword>
<evidence type="ECO:0008006" key="3">
    <source>
        <dbReference type="Google" id="ProtNLM"/>
    </source>
</evidence>